<keyword evidence="2" id="KW-1185">Reference proteome</keyword>
<dbReference type="Proteomes" id="UP001163624">
    <property type="component" value="Chromosome"/>
</dbReference>
<name>A0ABY6ZUE1_9PSED</name>
<sequence>MEMVRAAALPGGGSRGGVSGAIVAWPLADMLLSGMIDTLSLPCTHYRQHRDR</sequence>
<dbReference type="EMBL" id="CP113432">
    <property type="protein sequence ID" value="WAI48544.1"/>
    <property type="molecule type" value="Genomic_DNA"/>
</dbReference>
<reference evidence="1" key="1">
    <citation type="submission" date="2022-11" db="EMBL/GenBank/DDBJ databases">
        <title>Pseudomonas triclosanedens sp. nov., a triclosan degrader isolated from activated sludge.</title>
        <authorList>
            <person name="Yin Y."/>
            <person name="Lu Z."/>
        </authorList>
    </citation>
    <scope>NUCLEOTIDE SEQUENCE</scope>
    <source>
        <strain evidence="1">ZM23</strain>
    </source>
</reference>
<evidence type="ECO:0000313" key="1">
    <source>
        <dbReference type="EMBL" id="WAI48544.1"/>
    </source>
</evidence>
<dbReference type="RefSeq" id="WP_254470502.1">
    <property type="nucleotide sequence ID" value="NZ_CP113432.1"/>
</dbReference>
<organism evidence="1 2">
    <name type="scientific">Pseudomonas triclosanedens</name>
    <dbReference type="NCBI Taxonomy" id="2961893"/>
    <lineage>
        <taxon>Bacteria</taxon>
        <taxon>Pseudomonadati</taxon>
        <taxon>Pseudomonadota</taxon>
        <taxon>Gammaproteobacteria</taxon>
        <taxon>Pseudomonadales</taxon>
        <taxon>Pseudomonadaceae</taxon>
        <taxon>Pseudomonas</taxon>
    </lineage>
</organism>
<accession>A0ABY6ZUE1</accession>
<proteinExistence type="predicted"/>
<gene>
    <name evidence="1" type="ORF">OU419_22725</name>
</gene>
<evidence type="ECO:0000313" key="2">
    <source>
        <dbReference type="Proteomes" id="UP001163624"/>
    </source>
</evidence>
<protein>
    <submittedName>
        <fullName evidence="1">Uncharacterized protein</fullName>
    </submittedName>
</protein>